<dbReference type="CDD" id="cd04586">
    <property type="entry name" value="CBS_pair_BON_assoc"/>
    <property type="match status" value="1"/>
</dbReference>
<reference evidence="5" key="1">
    <citation type="journal article" date="2019" name="Int. J. Syst. Evol. Microbiol.">
        <title>The Global Catalogue of Microorganisms (GCM) 10K type strain sequencing project: providing services to taxonomists for standard genome sequencing and annotation.</title>
        <authorList>
            <consortium name="The Broad Institute Genomics Platform"/>
            <consortium name="The Broad Institute Genome Sequencing Center for Infectious Disease"/>
            <person name="Wu L."/>
            <person name="Ma J."/>
        </authorList>
    </citation>
    <scope>NUCLEOTIDE SEQUENCE [LARGE SCALE GENOMIC DNA]</scope>
    <source>
        <strain evidence="5">NBRC 112502</strain>
    </source>
</reference>
<dbReference type="Pfam" id="PF00571">
    <property type="entry name" value="CBS"/>
    <property type="match status" value="2"/>
</dbReference>
<comment type="caution">
    <text evidence="4">The sequence shown here is derived from an EMBL/GenBank/DDBJ whole genome shotgun (WGS) entry which is preliminary data.</text>
</comment>
<evidence type="ECO:0000313" key="5">
    <source>
        <dbReference type="Proteomes" id="UP001156641"/>
    </source>
</evidence>
<dbReference type="PROSITE" id="PS51371">
    <property type="entry name" value="CBS"/>
    <property type="match status" value="2"/>
</dbReference>
<dbReference type="Gene3D" id="3.10.580.10">
    <property type="entry name" value="CBS-domain"/>
    <property type="match status" value="1"/>
</dbReference>
<evidence type="ECO:0000256" key="1">
    <source>
        <dbReference type="ARBA" id="ARBA00023122"/>
    </source>
</evidence>
<dbReference type="SUPFAM" id="SSF54631">
    <property type="entry name" value="CBS-domain pair"/>
    <property type="match status" value="1"/>
</dbReference>
<feature type="domain" description="CBS" evidence="3">
    <location>
        <begin position="105"/>
        <end position="158"/>
    </location>
</feature>
<dbReference type="SMART" id="SM00116">
    <property type="entry name" value="CBS"/>
    <property type="match status" value="2"/>
</dbReference>
<dbReference type="InterPro" id="IPR000644">
    <property type="entry name" value="CBS_dom"/>
</dbReference>
<sequence>MTRKITLADTAAEIMTRDVITASPADTAAGIAAKLSEHGISAVPVVDAEGRLAGIVSEGDLMRSFGLRNAMHRAWWLDILAEGEELAPEFLDYIRVDNRRVKDLMTRDVITVAETTGIDDIADLLTRRGIKRVPVLRGGRVVGIVSRADIVRVLAGGG</sequence>
<dbReference type="EMBL" id="BSOS01000039">
    <property type="protein sequence ID" value="GLR66787.1"/>
    <property type="molecule type" value="Genomic_DNA"/>
</dbReference>
<dbReference type="InterPro" id="IPR046342">
    <property type="entry name" value="CBS_dom_sf"/>
</dbReference>
<dbReference type="Proteomes" id="UP001156641">
    <property type="component" value="Unassembled WGS sequence"/>
</dbReference>
<gene>
    <name evidence="4" type="ORF">GCM10010909_14670</name>
</gene>
<organism evidence="4 5">
    <name type="scientific">Acidocella aquatica</name>
    <dbReference type="NCBI Taxonomy" id="1922313"/>
    <lineage>
        <taxon>Bacteria</taxon>
        <taxon>Pseudomonadati</taxon>
        <taxon>Pseudomonadota</taxon>
        <taxon>Alphaproteobacteria</taxon>
        <taxon>Acetobacterales</taxon>
        <taxon>Acidocellaceae</taxon>
        <taxon>Acidocella</taxon>
    </lineage>
</organism>
<name>A0ABQ6A874_9PROT</name>
<dbReference type="RefSeq" id="WP_284257491.1">
    <property type="nucleotide sequence ID" value="NZ_BSOS01000039.1"/>
</dbReference>
<keyword evidence="5" id="KW-1185">Reference proteome</keyword>
<accession>A0ABQ6A874</accession>
<evidence type="ECO:0000259" key="3">
    <source>
        <dbReference type="PROSITE" id="PS51371"/>
    </source>
</evidence>
<protein>
    <recommendedName>
        <fullName evidence="3">CBS domain-containing protein</fullName>
    </recommendedName>
</protein>
<dbReference type="PANTHER" id="PTHR43080:SF26">
    <property type="entry name" value="REGULATORY PROTEIN"/>
    <property type="match status" value="1"/>
</dbReference>
<dbReference type="PANTHER" id="PTHR43080">
    <property type="entry name" value="CBS DOMAIN-CONTAINING PROTEIN CBSX3, MITOCHONDRIAL"/>
    <property type="match status" value="1"/>
</dbReference>
<proteinExistence type="predicted"/>
<evidence type="ECO:0000256" key="2">
    <source>
        <dbReference type="PROSITE-ProRule" id="PRU00703"/>
    </source>
</evidence>
<keyword evidence="1 2" id="KW-0129">CBS domain</keyword>
<evidence type="ECO:0000313" key="4">
    <source>
        <dbReference type="EMBL" id="GLR66787.1"/>
    </source>
</evidence>
<feature type="domain" description="CBS" evidence="3">
    <location>
        <begin position="15"/>
        <end position="71"/>
    </location>
</feature>
<dbReference type="InterPro" id="IPR051257">
    <property type="entry name" value="Diverse_CBS-Domain"/>
</dbReference>